<evidence type="ECO:0000256" key="1">
    <source>
        <dbReference type="SAM" id="MobiDB-lite"/>
    </source>
</evidence>
<keyword evidence="3" id="KW-1185">Reference proteome</keyword>
<proteinExistence type="predicted"/>
<feature type="compositionally biased region" description="Basic and acidic residues" evidence="1">
    <location>
        <begin position="53"/>
        <end position="70"/>
    </location>
</feature>
<reference evidence="2 3" key="1">
    <citation type="journal article" date="2023" name="IMA Fungus">
        <title>Comparative genomic study of the Penicillium genus elucidates a diverse pangenome and 15 lateral gene transfer events.</title>
        <authorList>
            <person name="Petersen C."/>
            <person name="Sorensen T."/>
            <person name="Nielsen M.R."/>
            <person name="Sondergaard T.E."/>
            <person name="Sorensen J.L."/>
            <person name="Fitzpatrick D.A."/>
            <person name="Frisvad J.C."/>
            <person name="Nielsen K.L."/>
        </authorList>
    </citation>
    <scope>NUCLEOTIDE SEQUENCE [LARGE SCALE GENOMIC DNA]</scope>
    <source>
        <strain evidence="2 3">IBT 3361</strain>
    </source>
</reference>
<evidence type="ECO:0000313" key="2">
    <source>
        <dbReference type="EMBL" id="KAJ5253375.1"/>
    </source>
</evidence>
<sequence length="70" mass="8029">MDNTLTLMRRDDQAVQEPLNNSSAAPMNEIEIPSNPNKHYHHHRNMNTNGNKLGRDHYKGGNSCDKKQRS</sequence>
<gene>
    <name evidence="2" type="ORF">N7505_012038</name>
</gene>
<evidence type="ECO:0000313" key="3">
    <source>
        <dbReference type="Proteomes" id="UP001220256"/>
    </source>
</evidence>
<organism evidence="2 3">
    <name type="scientific">Penicillium chrysogenum</name>
    <name type="common">Penicillium notatum</name>
    <dbReference type="NCBI Taxonomy" id="5076"/>
    <lineage>
        <taxon>Eukaryota</taxon>
        <taxon>Fungi</taxon>
        <taxon>Dikarya</taxon>
        <taxon>Ascomycota</taxon>
        <taxon>Pezizomycotina</taxon>
        <taxon>Eurotiomycetes</taxon>
        <taxon>Eurotiomycetidae</taxon>
        <taxon>Eurotiales</taxon>
        <taxon>Aspergillaceae</taxon>
        <taxon>Penicillium</taxon>
        <taxon>Penicillium chrysogenum species complex</taxon>
    </lineage>
</organism>
<protein>
    <submittedName>
        <fullName evidence="2">Uncharacterized protein</fullName>
    </submittedName>
</protein>
<dbReference type="EMBL" id="JAPVEB010000012">
    <property type="protein sequence ID" value="KAJ5253375.1"/>
    <property type="molecule type" value="Genomic_DNA"/>
</dbReference>
<dbReference type="Proteomes" id="UP001220256">
    <property type="component" value="Unassembled WGS sequence"/>
</dbReference>
<name>A0ABQ8W0C1_PENCH</name>
<accession>A0ABQ8W0C1</accession>
<feature type="region of interest" description="Disordered" evidence="1">
    <location>
        <begin position="1"/>
        <end position="70"/>
    </location>
</feature>
<comment type="caution">
    <text evidence="2">The sequence shown here is derived from an EMBL/GenBank/DDBJ whole genome shotgun (WGS) entry which is preliminary data.</text>
</comment>